<comment type="caution">
    <text evidence="5">The sequence shown here is derived from an EMBL/GenBank/DDBJ whole genome shotgun (WGS) entry which is preliminary data.</text>
</comment>
<protein>
    <recommendedName>
        <fullName evidence="3">Prefoldin subunit 3</fullName>
    </recommendedName>
</protein>
<proteinExistence type="inferred from homology"/>
<dbReference type="Proteomes" id="UP000315496">
    <property type="component" value="Chromosome 2"/>
</dbReference>
<dbReference type="GO" id="GO:0016272">
    <property type="term" value="C:prefoldin complex"/>
    <property type="evidence" value="ECO:0007669"/>
    <property type="project" value="UniProtKB-UniRule"/>
</dbReference>
<gene>
    <name evidence="5" type="ORF">GMRT_15638</name>
</gene>
<dbReference type="GO" id="GO:0005737">
    <property type="term" value="C:cytoplasm"/>
    <property type="evidence" value="ECO:0007669"/>
    <property type="project" value="TreeGrafter"/>
</dbReference>
<reference evidence="5 6" key="1">
    <citation type="submission" date="2019-05" db="EMBL/GenBank/DDBJ databases">
        <title>The compact genome of Giardia muris reveals important steps in the evolution of intestinal protozoan parasites.</title>
        <authorList>
            <person name="Xu F."/>
            <person name="Jimenez-Gonzalez A."/>
            <person name="Einarsson E."/>
            <person name="Astvaldsson A."/>
            <person name="Peirasmaki D."/>
            <person name="Eckmann L."/>
            <person name="Andersson J.O."/>
            <person name="Svard S.G."/>
            <person name="Jerlstrom-Hultqvist J."/>
        </authorList>
    </citation>
    <scope>NUCLEOTIDE SEQUENCE [LARGE SCALE GENOMIC DNA]</scope>
    <source>
        <strain evidence="5 6">Roberts-Thomson</strain>
    </source>
</reference>
<dbReference type="InterPro" id="IPR009053">
    <property type="entry name" value="Prefoldin"/>
</dbReference>
<comment type="subunit">
    <text evidence="3">Heterohexamer of two PFD-alpha type and four PFD-beta type subunits.</text>
</comment>
<dbReference type="CDD" id="cd23156">
    <property type="entry name" value="Prefoldin_3"/>
    <property type="match status" value="1"/>
</dbReference>
<keyword evidence="6" id="KW-1185">Reference proteome</keyword>
<accession>A0A4Z1T8D2</accession>
<dbReference type="FunFam" id="1.10.287.370:FF:000001">
    <property type="entry name" value="Prefoldin subunit 3"/>
    <property type="match status" value="1"/>
</dbReference>
<evidence type="ECO:0000256" key="2">
    <source>
        <dbReference type="ARBA" id="ARBA00023186"/>
    </source>
</evidence>
<dbReference type="GO" id="GO:0015631">
    <property type="term" value="F:tubulin binding"/>
    <property type="evidence" value="ECO:0007669"/>
    <property type="project" value="TreeGrafter"/>
</dbReference>
<keyword evidence="4" id="KW-0175">Coiled coil</keyword>
<dbReference type="InterPro" id="IPR016655">
    <property type="entry name" value="PFD3"/>
</dbReference>
<comment type="similarity">
    <text evidence="1 3">Belongs to the prefoldin subunit alpha family.</text>
</comment>
<comment type="function">
    <text evidence="3">Binds specifically to cytosolic chaperonin (c-CPN) and transfers target proteins to it. Binds to nascent polypeptide chain and promotes folding in an environment in which there are many competing pathways for nonnative proteins.</text>
</comment>
<dbReference type="GO" id="GO:0006457">
    <property type="term" value="P:protein folding"/>
    <property type="evidence" value="ECO:0007669"/>
    <property type="project" value="UniProtKB-UniRule"/>
</dbReference>
<dbReference type="OrthoDB" id="6375174at2759"/>
<dbReference type="VEuPathDB" id="GiardiaDB:GMRT_15638"/>
<organism evidence="5 6">
    <name type="scientific">Giardia muris</name>
    <dbReference type="NCBI Taxonomy" id="5742"/>
    <lineage>
        <taxon>Eukaryota</taxon>
        <taxon>Metamonada</taxon>
        <taxon>Diplomonadida</taxon>
        <taxon>Hexamitidae</taxon>
        <taxon>Giardiinae</taxon>
        <taxon>Giardia</taxon>
    </lineage>
</organism>
<feature type="coiled-coil region" evidence="4">
    <location>
        <begin position="41"/>
        <end position="75"/>
    </location>
</feature>
<evidence type="ECO:0000256" key="1">
    <source>
        <dbReference type="ARBA" id="ARBA00010048"/>
    </source>
</evidence>
<dbReference type="AlphaFoldDB" id="A0A4Z1T8D2"/>
<dbReference type="GO" id="GO:0007017">
    <property type="term" value="P:microtubule-based process"/>
    <property type="evidence" value="ECO:0007669"/>
    <property type="project" value="TreeGrafter"/>
</dbReference>
<keyword evidence="2 3" id="KW-0143">Chaperone</keyword>
<dbReference type="PIRSF" id="PIRSF016396">
    <property type="entry name" value="Prefoldin_subunit_3"/>
    <property type="match status" value="1"/>
</dbReference>
<evidence type="ECO:0000256" key="3">
    <source>
        <dbReference type="PIRNR" id="PIRNR016396"/>
    </source>
</evidence>
<sequence length="187" mass="20935">MDCTEYLVPDSYNTRNIPRAAFVEDIGAFVGTFDGDCAACIASLQETLGKYNLMLDALRKQRDGLRASTAELRENLDAISHLQDRFEEASEVDVRYELAAGVYARARIPRTDRISLWLGSGVMVEYPPEEARALLSKNLAEADAAITDLEQNIQFLKEQATTTEVCISRVFNWDVQNRSHGRLPSES</sequence>
<dbReference type="PANTHER" id="PTHR12409:SF0">
    <property type="entry name" value="PREFOLDIN SUBUNIT 3"/>
    <property type="match status" value="1"/>
</dbReference>
<evidence type="ECO:0000256" key="4">
    <source>
        <dbReference type="SAM" id="Coils"/>
    </source>
</evidence>
<evidence type="ECO:0000313" key="6">
    <source>
        <dbReference type="Proteomes" id="UP000315496"/>
    </source>
</evidence>
<dbReference type="PANTHER" id="PTHR12409">
    <property type="entry name" value="PREFOLDIN SUBUNIT 3"/>
    <property type="match status" value="1"/>
</dbReference>
<dbReference type="EMBL" id="VDLU01000002">
    <property type="protein sequence ID" value="TNJ28771.1"/>
    <property type="molecule type" value="Genomic_DNA"/>
</dbReference>
<dbReference type="GO" id="GO:0007021">
    <property type="term" value="P:tubulin complex assembly"/>
    <property type="evidence" value="ECO:0007669"/>
    <property type="project" value="TreeGrafter"/>
</dbReference>
<dbReference type="Pfam" id="PF02996">
    <property type="entry name" value="Prefoldin"/>
    <property type="match status" value="1"/>
</dbReference>
<dbReference type="InterPro" id="IPR004127">
    <property type="entry name" value="Prefoldin_subunit_alpha"/>
</dbReference>
<feature type="coiled-coil region" evidence="4">
    <location>
        <begin position="132"/>
        <end position="159"/>
    </location>
</feature>
<dbReference type="SUPFAM" id="SSF46579">
    <property type="entry name" value="Prefoldin"/>
    <property type="match status" value="1"/>
</dbReference>
<evidence type="ECO:0000313" key="5">
    <source>
        <dbReference type="EMBL" id="TNJ28771.1"/>
    </source>
</evidence>
<dbReference type="Gene3D" id="1.10.287.370">
    <property type="match status" value="1"/>
</dbReference>
<name>A0A4Z1T8D2_GIAMU</name>